<evidence type="ECO:0000256" key="5">
    <source>
        <dbReference type="ARBA" id="ARBA00022741"/>
    </source>
</evidence>
<evidence type="ECO:0000259" key="11">
    <source>
        <dbReference type="PROSITE" id="PS50113"/>
    </source>
</evidence>
<dbReference type="EC" id="2.7.13.3" evidence="2"/>
<dbReference type="InterPro" id="IPR004358">
    <property type="entry name" value="Sig_transdc_His_kin-like_C"/>
</dbReference>
<dbReference type="PROSITE" id="PS50113">
    <property type="entry name" value="PAC"/>
    <property type="match status" value="1"/>
</dbReference>
<feature type="domain" description="PAC" evidence="11">
    <location>
        <begin position="109"/>
        <end position="161"/>
    </location>
</feature>
<dbReference type="InterPro" id="IPR000700">
    <property type="entry name" value="PAS-assoc_C"/>
</dbReference>
<evidence type="ECO:0000259" key="9">
    <source>
        <dbReference type="PROSITE" id="PS50109"/>
    </source>
</evidence>
<dbReference type="GO" id="GO:0005524">
    <property type="term" value="F:ATP binding"/>
    <property type="evidence" value="ECO:0007669"/>
    <property type="project" value="UniProtKB-KW"/>
</dbReference>
<feature type="domain" description="PAS" evidence="10">
    <location>
        <begin position="31"/>
        <end position="104"/>
    </location>
</feature>
<keyword evidence="7" id="KW-0067">ATP-binding</keyword>
<dbReference type="InterPro" id="IPR035965">
    <property type="entry name" value="PAS-like_dom_sf"/>
</dbReference>
<keyword evidence="8" id="KW-0902">Two-component regulatory system</keyword>
<evidence type="ECO:0000256" key="8">
    <source>
        <dbReference type="ARBA" id="ARBA00023012"/>
    </source>
</evidence>
<dbReference type="Gene3D" id="3.30.565.10">
    <property type="entry name" value="Histidine kinase-like ATPase, C-terminal domain"/>
    <property type="match status" value="1"/>
</dbReference>
<evidence type="ECO:0000256" key="3">
    <source>
        <dbReference type="ARBA" id="ARBA00022553"/>
    </source>
</evidence>
<keyword evidence="4" id="KW-0808">Transferase</keyword>
<dbReference type="Gene3D" id="1.10.287.130">
    <property type="match status" value="1"/>
</dbReference>
<dbReference type="NCBIfam" id="TIGR00229">
    <property type="entry name" value="sensory_box"/>
    <property type="match status" value="1"/>
</dbReference>
<dbReference type="InterPro" id="IPR003661">
    <property type="entry name" value="HisK_dim/P_dom"/>
</dbReference>
<evidence type="ECO:0000256" key="6">
    <source>
        <dbReference type="ARBA" id="ARBA00022777"/>
    </source>
</evidence>
<comment type="catalytic activity">
    <reaction evidence="1">
        <text>ATP + protein L-histidine = ADP + protein N-phospho-L-histidine.</text>
        <dbReference type="EC" id="2.7.13.3"/>
    </reaction>
</comment>
<organism evidence="12 13">
    <name type="scientific">Aerophobetes bacterium</name>
    <dbReference type="NCBI Taxonomy" id="2030807"/>
    <lineage>
        <taxon>Bacteria</taxon>
        <taxon>Candidatus Aerophobota</taxon>
    </lineage>
</organism>
<dbReference type="EMBL" id="SOIZ01000060">
    <property type="protein sequence ID" value="TET64269.1"/>
    <property type="molecule type" value="Genomic_DNA"/>
</dbReference>
<evidence type="ECO:0000259" key="10">
    <source>
        <dbReference type="PROSITE" id="PS50112"/>
    </source>
</evidence>
<keyword evidence="5" id="KW-0547">Nucleotide-binding</keyword>
<evidence type="ECO:0000313" key="12">
    <source>
        <dbReference type="EMBL" id="TET64269.1"/>
    </source>
</evidence>
<comment type="caution">
    <text evidence="12">The sequence shown here is derived from an EMBL/GenBank/DDBJ whole genome shotgun (WGS) entry which is preliminary data.</text>
</comment>
<dbReference type="Gene3D" id="3.30.450.20">
    <property type="entry name" value="PAS domain"/>
    <property type="match status" value="1"/>
</dbReference>
<dbReference type="PROSITE" id="PS50112">
    <property type="entry name" value="PAS"/>
    <property type="match status" value="1"/>
</dbReference>
<dbReference type="Pfam" id="PF02518">
    <property type="entry name" value="HATPase_c"/>
    <property type="match status" value="1"/>
</dbReference>
<dbReference type="InterPro" id="IPR003594">
    <property type="entry name" value="HATPase_dom"/>
</dbReference>
<dbReference type="InterPro" id="IPR036890">
    <property type="entry name" value="HATPase_C_sf"/>
</dbReference>
<protein>
    <recommendedName>
        <fullName evidence="2">histidine kinase</fullName>
        <ecNumber evidence="2">2.7.13.3</ecNumber>
    </recommendedName>
</protein>
<dbReference type="InterPro" id="IPR036097">
    <property type="entry name" value="HisK_dim/P_sf"/>
</dbReference>
<dbReference type="SMART" id="SM00388">
    <property type="entry name" value="HisKA"/>
    <property type="match status" value="1"/>
</dbReference>
<dbReference type="InterPro" id="IPR013767">
    <property type="entry name" value="PAS_fold"/>
</dbReference>
<dbReference type="Pfam" id="PF00989">
    <property type="entry name" value="PAS"/>
    <property type="match status" value="1"/>
</dbReference>
<reference evidence="12 13" key="1">
    <citation type="submission" date="2019-03" db="EMBL/GenBank/DDBJ databases">
        <title>Metabolic potential of uncultured bacteria and archaea associated with petroleum seepage in deep-sea sediments.</title>
        <authorList>
            <person name="Dong X."/>
            <person name="Hubert C."/>
        </authorList>
    </citation>
    <scope>NUCLEOTIDE SEQUENCE [LARGE SCALE GENOMIC DNA]</scope>
    <source>
        <strain evidence="12">E29_bin52</strain>
    </source>
</reference>
<dbReference type="CDD" id="cd00130">
    <property type="entry name" value="PAS"/>
    <property type="match status" value="1"/>
</dbReference>
<dbReference type="SUPFAM" id="SSF47384">
    <property type="entry name" value="Homodimeric domain of signal transducing histidine kinase"/>
    <property type="match status" value="1"/>
</dbReference>
<dbReference type="PANTHER" id="PTHR43065:SF10">
    <property type="entry name" value="PEROXIDE STRESS-ACTIVATED HISTIDINE KINASE MAK3"/>
    <property type="match status" value="1"/>
</dbReference>
<evidence type="ECO:0000256" key="4">
    <source>
        <dbReference type="ARBA" id="ARBA00022679"/>
    </source>
</evidence>
<sequence length="403" mass="44394">YVIKPLERRELRGSIEVALQRNKTESKLRKKEESLTTILKSIGGAVIATDIRGSVTFMNPLAEVLTGWKQEDALGKDSREVFNIVNEKTRASIENPATKAIREDAIVEFEHGTLLIAKDGTETPILDSAAPLRDHKGNITGAVLVFRDITKHKKAEEVLIRSEKFEALEEMAAGVAHDFNNLLAIILLNAHLLEKGLKPYKVEEFKKSLERIMQASYEGGETVRKLQYLTEGEVSRGNFTRVDLNEVARQAIASTSSRWKDEAEAKGATIRIKEELGKLPLALGSAPQLTSVLTHLIFNAVEAMPEGGDITVRTEAKENEALLHLTDSGKGIPREIKHRIFDPFFTTKGPKASGLGLSVCHAIIDHHQGRIEVESTEGKGATFTISIPAQPEAPSKKEKLNDS</sequence>
<dbReference type="GO" id="GO:0006355">
    <property type="term" value="P:regulation of DNA-templated transcription"/>
    <property type="evidence" value="ECO:0007669"/>
    <property type="project" value="InterPro"/>
</dbReference>
<dbReference type="InterPro" id="IPR005467">
    <property type="entry name" value="His_kinase_dom"/>
</dbReference>
<proteinExistence type="predicted"/>
<keyword evidence="6" id="KW-0418">Kinase</keyword>
<dbReference type="InterPro" id="IPR000014">
    <property type="entry name" value="PAS"/>
</dbReference>
<dbReference type="AlphaFoldDB" id="A0A523WBW6"/>
<keyword evidence="3" id="KW-0597">Phosphoprotein</keyword>
<dbReference type="SMART" id="SM00387">
    <property type="entry name" value="HATPase_c"/>
    <property type="match status" value="1"/>
</dbReference>
<dbReference type="PROSITE" id="PS50109">
    <property type="entry name" value="HIS_KIN"/>
    <property type="match status" value="1"/>
</dbReference>
<dbReference type="SMART" id="SM00091">
    <property type="entry name" value="PAS"/>
    <property type="match status" value="1"/>
</dbReference>
<dbReference type="PANTHER" id="PTHR43065">
    <property type="entry name" value="SENSOR HISTIDINE KINASE"/>
    <property type="match status" value="1"/>
</dbReference>
<dbReference type="CDD" id="cd00082">
    <property type="entry name" value="HisKA"/>
    <property type="match status" value="1"/>
</dbReference>
<gene>
    <name evidence="12" type="ORF">E3J48_01320</name>
</gene>
<evidence type="ECO:0000313" key="13">
    <source>
        <dbReference type="Proteomes" id="UP000319130"/>
    </source>
</evidence>
<dbReference type="SUPFAM" id="SSF55874">
    <property type="entry name" value="ATPase domain of HSP90 chaperone/DNA topoisomerase II/histidine kinase"/>
    <property type="match status" value="1"/>
</dbReference>
<dbReference type="Proteomes" id="UP000319130">
    <property type="component" value="Unassembled WGS sequence"/>
</dbReference>
<evidence type="ECO:0000256" key="7">
    <source>
        <dbReference type="ARBA" id="ARBA00022840"/>
    </source>
</evidence>
<evidence type="ECO:0000256" key="2">
    <source>
        <dbReference type="ARBA" id="ARBA00012438"/>
    </source>
</evidence>
<name>A0A523WBW6_UNCAE</name>
<evidence type="ECO:0000256" key="1">
    <source>
        <dbReference type="ARBA" id="ARBA00000085"/>
    </source>
</evidence>
<feature type="domain" description="Histidine kinase" evidence="9">
    <location>
        <begin position="174"/>
        <end position="391"/>
    </location>
</feature>
<accession>A0A523WBW6</accession>
<dbReference type="SUPFAM" id="SSF55785">
    <property type="entry name" value="PYP-like sensor domain (PAS domain)"/>
    <property type="match status" value="1"/>
</dbReference>
<dbReference type="GO" id="GO:0000155">
    <property type="term" value="F:phosphorelay sensor kinase activity"/>
    <property type="evidence" value="ECO:0007669"/>
    <property type="project" value="InterPro"/>
</dbReference>
<feature type="non-terminal residue" evidence="12">
    <location>
        <position position="1"/>
    </location>
</feature>
<dbReference type="PRINTS" id="PR00344">
    <property type="entry name" value="BCTRLSENSOR"/>
</dbReference>